<accession>A0A8T2VBK0</accession>
<evidence type="ECO:0000313" key="1">
    <source>
        <dbReference type="EMBL" id="KAH7445841.1"/>
    </source>
</evidence>
<name>A0A8T2VBK0_CERRI</name>
<proteinExistence type="predicted"/>
<dbReference type="OrthoDB" id="768353at2759"/>
<sequence>MEFGVDKYMATMFFGGDGELAALENFGLLISVVRIPVGEKYTYLGVEVDSNFSIETIIKSREEKGRKSLFDRQHVLCNRSFPAWMRLAVLKGLVFPMITYGAELMGAHGQNLFGKLERLVATGMRMICGKGARSTTVAGAVMHREFHIPLLAAYFGGMRGRLFGKYLDSPTWLRDMLQKPMGSSFQKWTWISRTKWWKERYVPEATLSLCKSRNLLQEKRCEFTFYGSKHTTL</sequence>
<evidence type="ECO:0000313" key="2">
    <source>
        <dbReference type="Proteomes" id="UP000825935"/>
    </source>
</evidence>
<gene>
    <name evidence="1" type="ORF">KP509_01G026200</name>
</gene>
<organism evidence="1 2">
    <name type="scientific">Ceratopteris richardii</name>
    <name type="common">Triangle waterfern</name>
    <dbReference type="NCBI Taxonomy" id="49495"/>
    <lineage>
        <taxon>Eukaryota</taxon>
        <taxon>Viridiplantae</taxon>
        <taxon>Streptophyta</taxon>
        <taxon>Embryophyta</taxon>
        <taxon>Tracheophyta</taxon>
        <taxon>Polypodiopsida</taxon>
        <taxon>Polypodiidae</taxon>
        <taxon>Polypodiales</taxon>
        <taxon>Pteridineae</taxon>
        <taxon>Pteridaceae</taxon>
        <taxon>Parkerioideae</taxon>
        <taxon>Ceratopteris</taxon>
    </lineage>
</organism>
<reference evidence="1" key="1">
    <citation type="submission" date="2021-08" db="EMBL/GenBank/DDBJ databases">
        <title>WGS assembly of Ceratopteris richardii.</title>
        <authorList>
            <person name="Marchant D.B."/>
            <person name="Chen G."/>
            <person name="Jenkins J."/>
            <person name="Shu S."/>
            <person name="Leebens-Mack J."/>
            <person name="Grimwood J."/>
            <person name="Schmutz J."/>
            <person name="Soltis P."/>
            <person name="Soltis D."/>
            <person name="Chen Z.-H."/>
        </authorList>
    </citation>
    <scope>NUCLEOTIDE SEQUENCE</scope>
    <source>
        <strain evidence="1">Whitten #5841</strain>
        <tissue evidence="1">Leaf</tissue>
    </source>
</reference>
<comment type="caution">
    <text evidence="1">The sequence shown here is derived from an EMBL/GenBank/DDBJ whole genome shotgun (WGS) entry which is preliminary data.</text>
</comment>
<dbReference type="AlphaFoldDB" id="A0A8T2VBK0"/>
<dbReference type="EMBL" id="CM035406">
    <property type="protein sequence ID" value="KAH7445841.1"/>
    <property type="molecule type" value="Genomic_DNA"/>
</dbReference>
<keyword evidence="2" id="KW-1185">Reference proteome</keyword>
<protein>
    <submittedName>
        <fullName evidence="1">Uncharacterized protein</fullName>
    </submittedName>
</protein>
<dbReference type="Proteomes" id="UP000825935">
    <property type="component" value="Chromosome 1"/>
</dbReference>